<evidence type="ECO:0000256" key="5">
    <source>
        <dbReference type="SAM" id="MobiDB-lite"/>
    </source>
</evidence>
<protein>
    <submittedName>
        <fullName evidence="8">OmpA family protein</fullName>
    </submittedName>
</protein>
<reference evidence="8 9" key="1">
    <citation type="submission" date="2018-07" db="EMBL/GenBank/DDBJ databases">
        <title>Genome sequencing of Runella.</title>
        <authorList>
            <person name="Baek M.-G."/>
            <person name="Yi H."/>
        </authorList>
    </citation>
    <scope>NUCLEOTIDE SEQUENCE [LARGE SCALE GENOMIC DNA]</scope>
    <source>
        <strain evidence="8 9">HYN0085</strain>
    </source>
</reference>
<evidence type="ECO:0000313" key="9">
    <source>
        <dbReference type="Proteomes" id="UP000251993"/>
    </source>
</evidence>
<dbReference type="SUPFAM" id="SSF103088">
    <property type="entry name" value="OmpA-like"/>
    <property type="match status" value="1"/>
</dbReference>
<dbReference type="InterPro" id="IPR006664">
    <property type="entry name" value="OMP_bac"/>
</dbReference>
<dbReference type="Pfam" id="PF00691">
    <property type="entry name" value="OmpA"/>
    <property type="match status" value="1"/>
</dbReference>
<name>A0A344TEM0_9BACT</name>
<evidence type="ECO:0000313" key="8">
    <source>
        <dbReference type="EMBL" id="AXE17091.1"/>
    </source>
</evidence>
<keyword evidence="3" id="KW-0998">Cell outer membrane</keyword>
<dbReference type="PROSITE" id="PS51123">
    <property type="entry name" value="OMPA_2"/>
    <property type="match status" value="1"/>
</dbReference>
<dbReference type="EMBL" id="CP030850">
    <property type="protein sequence ID" value="AXE17091.1"/>
    <property type="molecule type" value="Genomic_DNA"/>
</dbReference>
<dbReference type="AlphaFoldDB" id="A0A344TEM0"/>
<dbReference type="PANTHER" id="PTHR30329:SF21">
    <property type="entry name" value="LIPOPROTEIN YIAD-RELATED"/>
    <property type="match status" value="1"/>
</dbReference>
<evidence type="ECO:0000259" key="7">
    <source>
        <dbReference type="PROSITE" id="PS51123"/>
    </source>
</evidence>
<keyword evidence="6" id="KW-0732">Signal</keyword>
<feature type="region of interest" description="Disordered" evidence="5">
    <location>
        <begin position="328"/>
        <end position="353"/>
    </location>
</feature>
<evidence type="ECO:0000256" key="2">
    <source>
        <dbReference type="ARBA" id="ARBA00023136"/>
    </source>
</evidence>
<evidence type="ECO:0000256" key="1">
    <source>
        <dbReference type="ARBA" id="ARBA00004442"/>
    </source>
</evidence>
<dbReference type="InterPro" id="IPR006665">
    <property type="entry name" value="OmpA-like"/>
</dbReference>
<feature type="chain" id="PRO_5016955373" evidence="6">
    <location>
        <begin position="20"/>
        <end position="362"/>
    </location>
</feature>
<organism evidence="8 9">
    <name type="scientific">Runella rosea</name>
    <dbReference type="NCBI Taxonomy" id="2259595"/>
    <lineage>
        <taxon>Bacteria</taxon>
        <taxon>Pseudomonadati</taxon>
        <taxon>Bacteroidota</taxon>
        <taxon>Cytophagia</taxon>
        <taxon>Cytophagales</taxon>
        <taxon>Spirosomataceae</taxon>
        <taxon>Runella</taxon>
    </lineage>
</organism>
<dbReference type="InterPro" id="IPR050330">
    <property type="entry name" value="Bact_OuterMem_StrucFunc"/>
</dbReference>
<keyword evidence="2 4" id="KW-0472">Membrane</keyword>
<dbReference type="GO" id="GO:0009279">
    <property type="term" value="C:cell outer membrane"/>
    <property type="evidence" value="ECO:0007669"/>
    <property type="project" value="UniProtKB-SubCell"/>
</dbReference>
<comment type="subcellular location">
    <subcellularLocation>
        <location evidence="1">Cell outer membrane</location>
    </subcellularLocation>
</comment>
<dbReference type="Gene3D" id="3.30.1330.60">
    <property type="entry name" value="OmpA-like domain"/>
    <property type="match status" value="1"/>
</dbReference>
<dbReference type="Proteomes" id="UP000251993">
    <property type="component" value="Chromosome"/>
</dbReference>
<gene>
    <name evidence="8" type="ORF">DR864_04745</name>
</gene>
<dbReference type="InterPro" id="IPR036737">
    <property type="entry name" value="OmpA-like_sf"/>
</dbReference>
<dbReference type="CDD" id="cd07185">
    <property type="entry name" value="OmpA_C-like"/>
    <property type="match status" value="1"/>
</dbReference>
<sequence length="362" mass="40573">MKKLILLSWIYLSSHSIFAQTPEFKTYSKFDFVAGEKVVAFENFDQDQIGDFPAKWNTNGSGEVVLIEGTPRRWLKINSNTAAFPTFVNDLPENFTLEFNLAANPELNYAARFIAIIFTPNTEPKKLFTANFPSRVRASFTPLKGGRGKTSVDMYGADSKAIAHNEITTDKFCLPQKSTVKVSVWRQKTRLRIYLDEEKVWDLPTAFDASVNYKKVVFSTSNLTSNMAFYISDIRLAVGAPDTRSKLITDGKFTTTGILFDSNSDKIKPESYGILKQIAQVLQENPTLKIRIIGHTDSDGEDTNNLDLSKRRAASVKANLSSEFNIESPRLQTDGKGETQPIAPNTTPEGKANNRRVEFIKL</sequence>
<feature type="signal peptide" evidence="6">
    <location>
        <begin position="1"/>
        <end position="19"/>
    </location>
</feature>
<dbReference type="KEGG" id="run:DR864_04745"/>
<evidence type="ECO:0000256" key="6">
    <source>
        <dbReference type="SAM" id="SignalP"/>
    </source>
</evidence>
<dbReference type="PANTHER" id="PTHR30329">
    <property type="entry name" value="STATOR ELEMENT OF FLAGELLAR MOTOR COMPLEX"/>
    <property type="match status" value="1"/>
</dbReference>
<dbReference type="PRINTS" id="PR01021">
    <property type="entry name" value="OMPADOMAIN"/>
</dbReference>
<dbReference type="RefSeq" id="WP_114065877.1">
    <property type="nucleotide sequence ID" value="NZ_CP030850.1"/>
</dbReference>
<evidence type="ECO:0000256" key="3">
    <source>
        <dbReference type="ARBA" id="ARBA00023237"/>
    </source>
</evidence>
<proteinExistence type="predicted"/>
<evidence type="ECO:0000256" key="4">
    <source>
        <dbReference type="PROSITE-ProRule" id="PRU00473"/>
    </source>
</evidence>
<keyword evidence="9" id="KW-1185">Reference proteome</keyword>
<feature type="domain" description="OmpA-like" evidence="7">
    <location>
        <begin position="244"/>
        <end position="362"/>
    </location>
</feature>
<accession>A0A344TEM0</accession>
<dbReference type="OrthoDB" id="9800869at2"/>